<name>A0AAW3F778_BURGA</name>
<dbReference type="AlphaFoldDB" id="A0AAW3F778"/>
<proteinExistence type="predicted"/>
<gene>
    <name evidence="1" type="ORF">DM48_3282</name>
</gene>
<sequence>MYTIQTPDNAIKVDTLAHVFHVFFHDVSLAVFDTADISLTRWVTSLPILRYNGILTVRQPGTAHAIFTSLFAEIRDRWFTKEGKLLQPWQVTRERWEIFQFVFELANKPAWMLSPEQLEAEVKAARASGSNFSLSAVCEGVALTLFGYTSQGPRLPLSGGVNGRHELHVAQALFQDQPIPKSVLARYRGDAERFQYDLQWFPVLLDVPGLRNTLPYDVMRSAVAIFRHEKRPIDAELGAAIVAALQSAPAGISYYDVDDRLFAAGILAKPDLPEQYQRPVDVGTASSPVAERLRELIADAVLKKTLDWLEAEREQGRISQRRYGLLVEIAKLDRGRTTFEHPNRFAAAVEARDVGELLRHLDHPVGWNDQSKQVVHEQCGLSLRGLNSARRRRAIFVFCGYDEAEQADWEAKQGAARARRVAEKAANDAKEQAGQARYRRSDNVVVSGVEHVDRAIAEGYSEIRCFRRGAATHYALAKPGSTESRRLRAKDGTLDYARSQLTPLAA</sequence>
<dbReference type="RefSeq" id="WP_036047759.1">
    <property type="nucleotide sequence ID" value="NZ_CADEVY010000012.1"/>
</dbReference>
<evidence type="ECO:0000313" key="2">
    <source>
        <dbReference type="Proteomes" id="UP000029590"/>
    </source>
</evidence>
<accession>A0AAW3F778</accession>
<dbReference type="EMBL" id="JPGG01000015">
    <property type="protein sequence ID" value="KGC16387.1"/>
    <property type="molecule type" value="Genomic_DNA"/>
</dbReference>
<organism evidence="1 2">
    <name type="scientific">Burkholderia gladioli</name>
    <name type="common">Pseudomonas marginata</name>
    <name type="synonym">Phytomonas marginata</name>
    <dbReference type="NCBI Taxonomy" id="28095"/>
    <lineage>
        <taxon>Bacteria</taxon>
        <taxon>Pseudomonadati</taxon>
        <taxon>Pseudomonadota</taxon>
        <taxon>Betaproteobacteria</taxon>
        <taxon>Burkholderiales</taxon>
        <taxon>Burkholderiaceae</taxon>
        <taxon>Burkholderia</taxon>
    </lineage>
</organism>
<reference evidence="1 2" key="1">
    <citation type="submission" date="2014-04" db="EMBL/GenBank/DDBJ databases">
        <authorList>
            <person name="Bishop-Lilly K.A."/>
            <person name="Broomall S.M."/>
            <person name="Chain P.S."/>
            <person name="Chertkov O."/>
            <person name="Coyne S.R."/>
            <person name="Daligault H.E."/>
            <person name="Davenport K.W."/>
            <person name="Erkkila T."/>
            <person name="Frey K.G."/>
            <person name="Gibbons H.S."/>
            <person name="Gu W."/>
            <person name="Jaissle J."/>
            <person name="Johnson S.L."/>
            <person name="Koroleva G.I."/>
            <person name="Ladner J.T."/>
            <person name="Lo C.-C."/>
            <person name="Minogue T.D."/>
            <person name="Munk C."/>
            <person name="Palacios G.F."/>
            <person name="Redden C.L."/>
            <person name="Rosenzweig C.N."/>
            <person name="Scholz M.B."/>
            <person name="Teshima H."/>
            <person name="Xu Y."/>
        </authorList>
    </citation>
    <scope>NUCLEOTIDE SEQUENCE [LARGE SCALE GENOMIC DNA]</scope>
    <source>
        <strain evidence="2">gladioli</strain>
    </source>
</reference>
<dbReference type="KEGG" id="bgo:BM43_7353"/>
<protein>
    <submittedName>
        <fullName evidence="1">Uncharacterized protein</fullName>
    </submittedName>
</protein>
<dbReference type="Proteomes" id="UP000029590">
    <property type="component" value="Unassembled WGS sequence"/>
</dbReference>
<evidence type="ECO:0000313" key="1">
    <source>
        <dbReference type="EMBL" id="KGC16387.1"/>
    </source>
</evidence>
<comment type="caution">
    <text evidence="1">The sequence shown here is derived from an EMBL/GenBank/DDBJ whole genome shotgun (WGS) entry which is preliminary data.</text>
</comment>